<dbReference type="RefSeq" id="WP_307336129.1">
    <property type="nucleotide sequence ID" value="NZ_JAUSUQ010000003.1"/>
</dbReference>
<protein>
    <submittedName>
        <fullName evidence="8">Iron/zinc/copper transport system substrate-binding protein</fullName>
    </submittedName>
</protein>
<accession>A0ABU0CQ02</accession>
<dbReference type="InterPro" id="IPR006127">
    <property type="entry name" value="ZnuA-like"/>
</dbReference>
<evidence type="ECO:0000256" key="5">
    <source>
        <dbReference type="RuleBase" id="RU003512"/>
    </source>
</evidence>
<dbReference type="PANTHER" id="PTHR42953">
    <property type="entry name" value="HIGH-AFFINITY ZINC UPTAKE SYSTEM PROTEIN ZNUA-RELATED"/>
    <property type="match status" value="1"/>
</dbReference>
<comment type="caution">
    <text evidence="8">The sequence shown here is derived from an EMBL/GenBank/DDBJ whole genome shotgun (WGS) entry which is preliminary data.</text>
</comment>
<dbReference type="EMBL" id="JAUSUQ010000003">
    <property type="protein sequence ID" value="MDQ0338178.1"/>
    <property type="molecule type" value="Genomic_DNA"/>
</dbReference>
<dbReference type="SUPFAM" id="SSF53807">
    <property type="entry name" value="Helical backbone' metal receptor"/>
    <property type="match status" value="1"/>
</dbReference>
<organism evidence="8 9">
    <name type="scientific">Caldalkalibacillus uzonensis</name>
    <dbReference type="NCBI Taxonomy" id="353224"/>
    <lineage>
        <taxon>Bacteria</taxon>
        <taxon>Bacillati</taxon>
        <taxon>Bacillota</taxon>
        <taxon>Bacilli</taxon>
        <taxon>Bacillales</taxon>
        <taxon>Bacillaceae</taxon>
        <taxon>Caldalkalibacillus</taxon>
    </lineage>
</organism>
<dbReference type="PRINTS" id="PR00690">
    <property type="entry name" value="ADHESNFAMILY"/>
</dbReference>
<evidence type="ECO:0000256" key="4">
    <source>
        <dbReference type="ARBA" id="ARBA00022729"/>
    </source>
</evidence>
<dbReference type="InterPro" id="IPR006129">
    <property type="entry name" value="AdhesinB"/>
</dbReference>
<feature type="signal peptide" evidence="7">
    <location>
        <begin position="1"/>
        <end position="24"/>
    </location>
</feature>
<evidence type="ECO:0000256" key="3">
    <source>
        <dbReference type="ARBA" id="ARBA00022723"/>
    </source>
</evidence>
<dbReference type="PRINTS" id="PR00691">
    <property type="entry name" value="ADHESINB"/>
</dbReference>
<gene>
    <name evidence="8" type="ORF">J2S00_000962</name>
</gene>
<feature type="chain" id="PRO_5047021512" evidence="7">
    <location>
        <begin position="25"/>
        <end position="328"/>
    </location>
</feature>
<dbReference type="InterPro" id="IPR006128">
    <property type="entry name" value="Lipoprotein_PsaA-like"/>
</dbReference>
<dbReference type="InterPro" id="IPR050492">
    <property type="entry name" value="Bact_metal-bind_prot9"/>
</dbReference>
<dbReference type="Pfam" id="PF01297">
    <property type="entry name" value="ZnuA"/>
    <property type="match status" value="1"/>
</dbReference>
<name>A0ABU0CQ02_9BACI</name>
<dbReference type="Proteomes" id="UP001232445">
    <property type="component" value="Unassembled WGS sequence"/>
</dbReference>
<sequence>MLVNKKIFLLALSMVLILSVGLLGCTTEEPASQDQTSETETEQGQQENRKEDEGVSNAGEGLHIATSFSILADIVQNIIGERGQVEYVVPIGEEPHEYEPVPSDFKTISDADVFYVNGLDLEQWLEKVVSNVTDTEMVSVSEGVTTISLVGEDGTDPHAWLNPKHVITYVEIITEDLIARDPAGEEIYRQNSEQYIAQLKELDAWIEEQVAAIPEDHRVIVISENAFKYFGERYGLQTEGIWELNSHEEGTPQQIARVVDLVKAQGIPAVFVETTVDQRYMQRVAQETGVDIAGEVYTDAVGPAGSGAETYIDLMKHNVTVFAEGLTP</sequence>
<keyword evidence="4 7" id="KW-0732">Signal</keyword>
<keyword evidence="2 5" id="KW-0813">Transport</keyword>
<comment type="similarity">
    <text evidence="5">Belongs to the bacterial solute-binding protein 9 family.</text>
</comment>
<evidence type="ECO:0000256" key="2">
    <source>
        <dbReference type="ARBA" id="ARBA00022448"/>
    </source>
</evidence>
<evidence type="ECO:0000256" key="7">
    <source>
        <dbReference type="SAM" id="SignalP"/>
    </source>
</evidence>
<proteinExistence type="inferred from homology"/>
<evidence type="ECO:0000313" key="9">
    <source>
        <dbReference type="Proteomes" id="UP001232445"/>
    </source>
</evidence>
<evidence type="ECO:0000313" key="8">
    <source>
        <dbReference type="EMBL" id="MDQ0338178.1"/>
    </source>
</evidence>
<dbReference type="PANTHER" id="PTHR42953:SF1">
    <property type="entry name" value="METAL-BINDING PROTEIN HI_0362-RELATED"/>
    <property type="match status" value="1"/>
</dbReference>
<keyword evidence="9" id="KW-1185">Reference proteome</keyword>
<keyword evidence="3" id="KW-0479">Metal-binding</keyword>
<comment type="subcellular location">
    <subcellularLocation>
        <location evidence="1">Cell envelope</location>
    </subcellularLocation>
</comment>
<evidence type="ECO:0000256" key="6">
    <source>
        <dbReference type="SAM" id="MobiDB-lite"/>
    </source>
</evidence>
<feature type="compositionally biased region" description="Low complexity" evidence="6">
    <location>
        <begin position="35"/>
        <end position="46"/>
    </location>
</feature>
<dbReference type="CDD" id="cd01137">
    <property type="entry name" value="PsaA"/>
    <property type="match status" value="1"/>
</dbReference>
<evidence type="ECO:0000256" key="1">
    <source>
        <dbReference type="ARBA" id="ARBA00004196"/>
    </source>
</evidence>
<dbReference type="PROSITE" id="PS51257">
    <property type="entry name" value="PROKAR_LIPOPROTEIN"/>
    <property type="match status" value="1"/>
</dbReference>
<reference evidence="8 9" key="1">
    <citation type="submission" date="2023-07" db="EMBL/GenBank/DDBJ databases">
        <title>Genomic Encyclopedia of Type Strains, Phase IV (KMG-IV): sequencing the most valuable type-strain genomes for metagenomic binning, comparative biology and taxonomic classification.</title>
        <authorList>
            <person name="Goeker M."/>
        </authorList>
    </citation>
    <scope>NUCLEOTIDE SEQUENCE [LARGE SCALE GENOMIC DNA]</scope>
    <source>
        <strain evidence="8 9">DSM 17740</strain>
    </source>
</reference>
<dbReference type="Gene3D" id="3.40.50.1980">
    <property type="entry name" value="Nitrogenase molybdenum iron protein domain"/>
    <property type="match status" value="2"/>
</dbReference>
<feature type="region of interest" description="Disordered" evidence="6">
    <location>
        <begin position="28"/>
        <end position="55"/>
    </location>
</feature>